<evidence type="ECO:0000256" key="7">
    <source>
        <dbReference type="RuleBase" id="RU003435"/>
    </source>
</evidence>
<evidence type="ECO:0000313" key="9">
    <source>
        <dbReference type="EMBL" id="KAH7012460.1"/>
    </source>
</evidence>
<keyword evidence="4 7" id="KW-0378">Hydrolase</keyword>
<protein>
    <recommendedName>
        <fullName evidence="8">Peptidase M3A/M3B catalytic domain-containing protein</fullName>
    </recommendedName>
</protein>
<gene>
    <name evidence="9" type="ORF">B0I36DRAFT_299638</name>
</gene>
<dbReference type="GO" id="GO:0004222">
    <property type="term" value="F:metalloendopeptidase activity"/>
    <property type="evidence" value="ECO:0007669"/>
    <property type="project" value="InterPro"/>
</dbReference>
<dbReference type="RefSeq" id="XP_046004725.1">
    <property type="nucleotide sequence ID" value="XM_046151984.1"/>
</dbReference>
<comment type="similarity">
    <text evidence="1 7">Belongs to the peptidase M3 family.</text>
</comment>
<dbReference type="GO" id="GO:0005758">
    <property type="term" value="C:mitochondrial intermembrane space"/>
    <property type="evidence" value="ECO:0007669"/>
    <property type="project" value="TreeGrafter"/>
</dbReference>
<evidence type="ECO:0000256" key="3">
    <source>
        <dbReference type="ARBA" id="ARBA00022723"/>
    </source>
</evidence>
<evidence type="ECO:0000256" key="2">
    <source>
        <dbReference type="ARBA" id="ARBA00022670"/>
    </source>
</evidence>
<evidence type="ECO:0000259" key="8">
    <source>
        <dbReference type="Pfam" id="PF01432"/>
    </source>
</evidence>
<dbReference type="EMBL" id="JAGTJQ010000014">
    <property type="protein sequence ID" value="KAH7012460.1"/>
    <property type="molecule type" value="Genomic_DNA"/>
</dbReference>
<dbReference type="Gene3D" id="1.20.1050.40">
    <property type="entry name" value="Endopeptidase. Chain P, domain 1"/>
    <property type="match status" value="1"/>
</dbReference>
<dbReference type="GeneID" id="70181530"/>
<feature type="domain" description="Peptidase M3A/M3B catalytic" evidence="8">
    <location>
        <begin position="245"/>
        <end position="694"/>
    </location>
</feature>
<dbReference type="OrthoDB" id="534666at2759"/>
<keyword evidence="3 7" id="KW-0479">Metal-binding</keyword>
<comment type="caution">
    <text evidence="9">The sequence shown here is derived from an EMBL/GenBank/DDBJ whole genome shotgun (WGS) entry which is preliminary data.</text>
</comment>
<proteinExistence type="inferred from homology"/>
<dbReference type="GO" id="GO:0046872">
    <property type="term" value="F:metal ion binding"/>
    <property type="evidence" value="ECO:0007669"/>
    <property type="project" value="UniProtKB-UniRule"/>
</dbReference>
<dbReference type="GO" id="GO:0006508">
    <property type="term" value="P:proteolysis"/>
    <property type="evidence" value="ECO:0007669"/>
    <property type="project" value="UniProtKB-KW"/>
</dbReference>
<dbReference type="PANTHER" id="PTHR11804">
    <property type="entry name" value="PROTEASE M3 THIMET OLIGOPEPTIDASE-RELATED"/>
    <property type="match status" value="1"/>
</dbReference>
<dbReference type="Pfam" id="PF01432">
    <property type="entry name" value="Peptidase_M3"/>
    <property type="match status" value="1"/>
</dbReference>
<dbReference type="Proteomes" id="UP000756346">
    <property type="component" value="Unassembled WGS sequence"/>
</dbReference>
<dbReference type="InterPro" id="IPR024079">
    <property type="entry name" value="MetalloPept_cat_dom_sf"/>
</dbReference>
<evidence type="ECO:0000256" key="4">
    <source>
        <dbReference type="ARBA" id="ARBA00022801"/>
    </source>
</evidence>
<reference evidence="9" key="1">
    <citation type="journal article" date="2021" name="Nat. Commun.">
        <title>Genetic determinants of endophytism in the Arabidopsis root mycobiome.</title>
        <authorList>
            <person name="Mesny F."/>
            <person name="Miyauchi S."/>
            <person name="Thiergart T."/>
            <person name="Pickel B."/>
            <person name="Atanasova L."/>
            <person name="Karlsson M."/>
            <person name="Huettel B."/>
            <person name="Barry K.W."/>
            <person name="Haridas S."/>
            <person name="Chen C."/>
            <person name="Bauer D."/>
            <person name="Andreopoulos W."/>
            <person name="Pangilinan J."/>
            <person name="LaButti K."/>
            <person name="Riley R."/>
            <person name="Lipzen A."/>
            <person name="Clum A."/>
            <person name="Drula E."/>
            <person name="Henrissat B."/>
            <person name="Kohler A."/>
            <person name="Grigoriev I.V."/>
            <person name="Martin F.M."/>
            <person name="Hacquard S."/>
        </authorList>
    </citation>
    <scope>NUCLEOTIDE SEQUENCE</scope>
    <source>
        <strain evidence="9">MPI-CAGE-CH-0230</strain>
    </source>
</reference>
<dbReference type="Gene3D" id="1.10.1370.10">
    <property type="entry name" value="Neurolysin, domain 3"/>
    <property type="match status" value="1"/>
</dbReference>
<dbReference type="GO" id="GO:0006518">
    <property type="term" value="P:peptide metabolic process"/>
    <property type="evidence" value="ECO:0007669"/>
    <property type="project" value="TreeGrafter"/>
</dbReference>
<evidence type="ECO:0000256" key="5">
    <source>
        <dbReference type="ARBA" id="ARBA00022833"/>
    </source>
</evidence>
<name>A0A9P9BHV2_9PEZI</name>
<accession>A0A9P9BHV2</accession>
<dbReference type="Gene3D" id="3.40.390.10">
    <property type="entry name" value="Collagenase (Catalytic Domain)"/>
    <property type="match status" value="1"/>
</dbReference>
<dbReference type="InterPro" id="IPR001567">
    <property type="entry name" value="Pept_M3A_M3B_dom"/>
</dbReference>
<dbReference type="SUPFAM" id="SSF55486">
    <property type="entry name" value="Metalloproteases ('zincins'), catalytic domain"/>
    <property type="match status" value="1"/>
</dbReference>
<evidence type="ECO:0000256" key="6">
    <source>
        <dbReference type="ARBA" id="ARBA00023049"/>
    </source>
</evidence>
<keyword evidence="5 7" id="KW-0862">Zinc</keyword>
<sequence>MSHRYANPPQPPVTFTTDPASIVASADAACRHAEQVINEEILANVTPETATFDNVMAVLLQVENEFQLTSNVAVIREILGSGSSGKADGTPSDLEKATRAAANRLMGSMNDWKGDERLKPLVEVVYQRELQRRQQSGTPGVLDDESWKALCQEQRKFSSGVVDSASQVRIAEVEKRLAEIETMFQDNLRVAQDCLWFTRAELDGVPAATIDALDVGDGELVGKFTLRLNDHQVRAVVSQLTSPTIRMQVYLGTRNLARENDFLLREAVKLRYEAARLRGYDSHTAYKVETMMAKTASAVENLLSGLQHQVLARLPHELEKLRRLKTADSHAQGDADSEIITRADLPYYSRLYEEQNHGADQDLVAQYFPLVPTVSRMLDLFGNLFGFVFHKITDTKHDQIESLVWHKDVMLYSVWNNEQEGSGFVGYLYLDLYPRDSKTLGAQCRPLHLGFFDQRTSKRHYPSTVLRTNFQQDSFLQHADVTLLFHELGHGIHDLAGICKYSRFHGAETAGDFNEAPSQMLENWCWDARALGKLSGHHETGKPLPDEAIEALVASRTVLPAVKLMGQLTVTLFDNAVHGAPAAGVDTIDVSGLYAKYNQLGGLHCEGDEYEHGYTTYQHLFSGNDGTMYCYLWSKAIAQDMFEAAFAKNPLDDGVGRRYRRMVLEKGASQDELKTLIDFLGREPSFDAFHQHLGLSG</sequence>
<dbReference type="CDD" id="cd06455">
    <property type="entry name" value="M3A_TOP"/>
    <property type="match status" value="1"/>
</dbReference>
<comment type="cofactor">
    <cofactor evidence="7">
        <name>Zn(2+)</name>
        <dbReference type="ChEBI" id="CHEBI:29105"/>
    </cofactor>
    <text evidence="7">Binds 1 zinc ion.</text>
</comment>
<organism evidence="9 10">
    <name type="scientific">Microdochium trichocladiopsis</name>
    <dbReference type="NCBI Taxonomy" id="1682393"/>
    <lineage>
        <taxon>Eukaryota</taxon>
        <taxon>Fungi</taxon>
        <taxon>Dikarya</taxon>
        <taxon>Ascomycota</taxon>
        <taxon>Pezizomycotina</taxon>
        <taxon>Sordariomycetes</taxon>
        <taxon>Xylariomycetidae</taxon>
        <taxon>Xylariales</taxon>
        <taxon>Microdochiaceae</taxon>
        <taxon>Microdochium</taxon>
    </lineage>
</organism>
<dbReference type="InterPro" id="IPR024077">
    <property type="entry name" value="Neurolysin/TOP_dom2"/>
</dbReference>
<dbReference type="InterPro" id="IPR045090">
    <property type="entry name" value="Pept_M3A_M3B"/>
</dbReference>
<dbReference type="InterPro" id="IPR024080">
    <property type="entry name" value="Neurolysin/TOP_N"/>
</dbReference>
<dbReference type="PANTHER" id="PTHR11804:SF84">
    <property type="entry name" value="SACCHAROLYSIN"/>
    <property type="match status" value="1"/>
</dbReference>
<evidence type="ECO:0000313" key="10">
    <source>
        <dbReference type="Proteomes" id="UP000756346"/>
    </source>
</evidence>
<evidence type="ECO:0000256" key="1">
    <source>
        <dbReference type="ARBA" id="ARBA00006040"/>
    </source>
</evidence>
<dbReference type="AlphaFoldDB" id="A0A9P9BHV2"/>
<keyword evidence="10" id="KW-1185">Reference proteome</keyword>
<keyword evidence="6 7" id="KW-0482">Metalloprotease</keyword>
<keyword evidence="2 7" id="KW-0645">Protease</keyword>